<dbReference type="EMBL" id="JAPXFL010000006">
    <property type="protein sequence ID" value="KAK9505254.1"/>
    <property type="molecule type" value="Genomic_DNA"/>
</dbReference>
<dbReference type="InterPro" id="IPR036058">
    <property type="entry name" value="Kazal_dom_sf"/>
</dbReference>
<name>A0AAW1D9J2_9HEMI</name>
<dbReference type="AlphaFoldDB" id="A0AAW1D9J2"/>
<evidence type="ECO:0000313" key="3">
    <source>
        <dbReference type="EMBL" id="KAK9505254.1"/>
    </source>
</evidence>
<gene>
    <name evidence="3" type="ORF">O3M35_009345</name>
</gene>
<evidence type="ECO:0000259" key="2">
    <source>
        <dbReference type="PROSITE" id="PS51465"/>
    </source>
</evidence>
<reference evidence="3 4" key="1">
    <citation type="submission" date="2022-12" db="EMBL/GenBank/DDBJ databases">
        <title>Chromosome-level genome assembly of true bugs.</title>
        <authorList>
            <person name="Ma L."/>
            <person name="Li H."/>
        </authorList>
    </citation>
    <scope>NUCLEOTIDE SEQUENCE [LARGE SCALE GENOMIC DNA]</scope>
    <source>
        <strain evidence="3">Lab_2022b</strain>
    </source>
</reference>
<dbReference type="Proteomes" id="UP001461498">
    <property type="component" value="Unassembled WGS sequence"/>
</dbReference>
<feature type="chain" id="PRO_5043766111" description="Kazal-like domain-containing protein" evidence="1">
    <location>
        <begin position="23"/>
        <end position="86"/>
    </location>
</feature>
<dbReference type="PROSITE" id="PS51465">
    <property type="entry name" value="KAZAL_2"/>
    <property type="match status" value="1"/>
</dbReference>
<sequence length="86" mass="9225">MVIASLGFLVITLSALITSSNADTECSSICPDIYQPLCAVMGNNMQTFGNSCVLGVRNKCSGENWVVISNYACNFSIVNGRIIKKN</sequence>
<feature type="domain" description="Kazal-like" evidence="2">
    <location>
        <begin position="20"/>
        <end position="75"/>
    </location>
</feature>
<keyword evidence="1" id="KW-0732">Signal</keyword>
<feature type="signal peptide" evidence="1">
    <location>
        <begin position="1"/>
        <end position="22"/>
    </location>
</feature>
<comment type="caution">
    <text evidence="3">The sequence shown here is derived from an EMBL/GenBank/DDBJ whole genome shotgun (WGS) entry which is preliminary data.</text>
</comment>
<dbReference type="InterPro" id="IPR002350">
    <property type="entry name" value="Kazal_dom"/>
</dbReference>
<protein>
    <recommendedName>
        <fullName evidence="2">Kazal-like domain-containing protein</fullName>
    </recommendedName>
</protein>
<organism evidence="3 4">
    <name type="scientific">Rhynocoris fuscipes</name>
    <dbReference type="NCBI Taxonomy" id="488301"/>
    <lineage>
        <taxon>Eukaryota</taxon>
        <taxon>Metazoa</taxon>
        <taxon>Ecdysozoa</taxon>
        <taxon>Arthropoda</taxon>
        <taxon>Hexapoda</taxon>
        <taxon>Insecta</taxon>
        <taxon>Pterygota</taxon>
        <taxon>Neoptera</taxon>
        <taxon>Paraneoptera</taxon>
        <taxon>Hemiptera</taxon>
        <taxon>Heteroptera</taxon>
        <taxon>Panheteroptera</taxon>
        <taxon>Cimicomorpha</taxon>
        <taxon>Reduviidae</taxon>
        <taxon>Harpactorinae</taxon>
        <taxon>Harpactorini</taxon>
        <taxon>Rhynocoris</taxon>
    </lineage>
</organism>
<keyword evidence="4" id="KW-1185">Reference proteome</keyword>
<dbReference type="SUPFAM" id="SSF100895">
    <property type="entry name" value="Kazal-type serine protease inhibitors"/>
    <property type="match status" value="1"/>
</dbReference>
<evidence type="ECO:0000313" key="4">
    <source>
        <dbReference type="Proteomes" id="UP001461498"/>
    </source>
</evidence>
<dbReference type="Gene3D" id="3.30.60.30">
    <property type="match status" value="1"/>
</dbReference>
<proteinExistence type="predicted"/>
<dbReference type="Pfam" id="PF00050">
    <property type="entry name" value="Kazal_1"/>
    <property type="match status" value="1"/>
</dbReference>
<evidence type="ECO:0000256" key="1">
    <source>
        <dbReference type="SAM" id="SignalP"/>
    </source>
</evidence>
<accession>A0AAW1D9J2</accession>